<gene>
    <name evidence="1" type="primary">cse1</name>
    <name evidence="1" type="ORF">ODE01S_20560</name>
</gene>
<dbReference type="RefSeq" id="WP_147148525.1">
    <property type="nucleotide sequence ID" value="NZ_BJXN01000017.1"/>
</dbReference>
<sequence>MKAFNLIEEPWIPVRSGTTVREVGLREALLEAHRLERIEAASPLVEVALTRLLLAVLHRAYQGPQSAREQAQILAKGRFDAGVVTAYLDRWRDRFWLFHHTAPFWQVPDLPGDDPLPWTKLRPEFAAGNNPTLFDHTYDDTPPHASFAEAARSLVAHQTFTPGGLIRRYGVQSGVGAPLAVSAAFFAIGANLFHTLTQALVPYDESDDRPIWETDPVVLSELEGDENKQPRKKVPLFGRTRAYTWPSRGVRLLNEGSGVRYMAYGPGVHPLTDRFYQDPMVAYAKQAKTGNLVPIRLRADKAFWRDFSALFPEEDAGLSPQTLESARQLQQQTGTRRVLRIEVAGQVTDQAKVMEIRREIYPLPTHTKEHALRIFVPRATQLADARATCLRSGGWQLARLLLSLSRDPDKQEVRALLDSFPLLPYYWNQLGNAFSTFLEKLDENPDEAWGAWEARVREISEVAWTVTINTVGTEARQLKAVQEAEKTWRTCLAKEARRERKG</sequence>
<dbReference type="Gene3D" id="1.10.132.100">
    <property type="match status" value="1"/>
</dbReference>
<dbReference type="Proteomes" id="UP000321827">
    <property type="component" value="Unassembled WGS sequence"/>
</dbReference>
<dbReference type="CDD" id="cd09729">
    <property type="entry name" value="Cse1_I-E"/>
    <property type="match status" value="1"/>
</dbReference>
<evidence type="ECO:0000313" key="1">
    <source>
        <dbReference type="EMBL" id="GEM90622.1"/>
    </source>
</evidence>
<dbReference type="NCBIfam" id="TIGR02547">
    <property type="entry name" value="casA_cse1"/>
    <property type="match status" value="1"/>
</dbReference>
<proteinExistence type="predicted"/>
<name>A0A511RNW4_9DEIN</name>
<evidence type="ECO:0000313" key="2">
    <source>
        <dbReference type="Proteomes" id="UP000321827"/>
    </source>
</evidence>
<comment type="caution">
    <text evidence="1">The sequence shown here is derived from an EMBL/GenBank/DDBJ whole genome shotgun (WGS) entry which is preliminary data.</text>
</comment>
<reference evidence="1 2" key="1">
    <citation type="submission" date="2019-07" db="EMBL/GenBank/DDBJ databases">
        <title>Whole genome shotgun sequence of Oceanithermus desulfurans NBRC 100063.</title>
        <authorList>
            <person name="Hosoyama A."/>
            <person name="Uohara A."/>
            <person name="Ohji S."/>
            <person name="Ichikawa N."/>
        </authorList>
    </citation>
    <scope>NUCLEOTIDE SEQUENCE [LARGE SCALE GENOMIC DNA]</scope>
    <source>
        <strain evidence="1 2">NBRC 100063</strain>
    </source>
</reference>
<accession>A0A511RNW4</accession>
<dbReference type="OrthoDB" id="3187690at2"/>
<dbReference type="AlphaFoldDB" id="A0A511RNW4"/>
<dbReference type="Pfam" id="PF09481">
    <property type="entry name" value="CRISPR_Cse1"/>
    <property type="match status" value="1"/>
</dbReference>
<dbReference type="InterPro" id="IPR013381">
    <property type="entry name" value="CRISPR-assoc_prot_Cse1"/>
</dbReference>
<protein>
    <submittedName>
        <fullName evidence="1">CRISPR-associated protein CasA/Cse1</fullName>
    </submittedName>
</protein>
<dbReference type="EMBL" id="BJXN01000017">
    <property type="protein sequence ID" value="GEM90622.1"/>
    <property type="molecule type" value="Genomic_DNA"/>
</dbReference>
<organism evidence="1 2">
    <name type="scientific">Oceanithermus desulfurans NBRC 100063</name>
    <dbReference type="NCBI Taxonomy" id="1227550"/>
    <lineage>
        <taxon>Bacteria</taxon>
        <taxon>Thermotogati</taxon>
        <taxon>Deinococcota</taxon>
        <taxon>Deinococci</taxon>
        <taxon>Thermales</taxon>
        <taxon>Thermaceae</taxon>
        <taxon>Oceanithermus</taxon>
    </lineage>
</organism>